<organism evidence="2 3">
    <name type="scientific">Anaerococcus porci</name>
    <dbReference type="NCBI Taxonomy" id="2652269"/>
    <lineage>
        <taxon>Bacteria</taxon>
        <taxon>Bacillati</taxon>
        <taxon>Bacillota</taxon>
        <taxon>Tissierellia</taxon>
        <taxon>Tissierellales</taxon>
        <taxon>Peptoniphilaceae</taxon>
        <taxon>Anaerococcus</taxon>
    </lineage>
</organism>
<dbReference type="Proteomes" id="UP000441925">
    <property type="component" value="Unassembled WGS sequence"/>
</dbReference>
<feature type="transmembrane region" description="Helical" evidence="1">
    <location>
        <begin position="75"/>
        <end position="95"/>
    </location>
</feature>
<dbReference type="AlphaFoldDB" id="A0A6N7VUC3"/>
<feature type="transmembrane region" description="Helical" evidence="1">
    <location>
        <begin position="6"/>
        <end position="21"/>
    </location>
</feature>
<feature type="transmembrane region" description="Helical" evidence="1">
    <location>
        <begin position="52"/>
        <end position="68"/>
    </location>
</feature>
<keyword evidence="3" id="KW-1185">Reference proteome</keyword>
<feature type="transmembrane region" description="Helical" evidence="1">
    <location>
        <begin position="28"/>
        <end position="46"/>
    </location>
</feature>
<comment type="caution">
    <text evidence="2">The sequence shown here is derived from an EMBL/GenBank/DDBJ whole genome shotgun (WGS) entry which is preliminary data.</text>
</comment>
<protein>
    <submittedName>
        <fullName evidence="2">Uncharacterized protein</fullName>
    </submittedName>
</protein>
<sequence>MDFIWPIFTALFVIFMLNFILDRRKVNLYLSLFMAVLSLGYGFVFGLNFKEIYFFSFLLSIGLIIISLRKEIESFTVIAIALMLVMLAILFKYPLL</sequence>
<proteinExistence type="predicted"/>
<evidence type="ECO:0000256" key="1">
    <source>
        <dbReference type="SAM" id="Phobius"/>
    </source>
</evidence>
<gene>
    <name evidence="2" type="ORF">FYJ26_04345</name>
</gene>
<reference evidence="2 3" key="1">
    <citation type="submission" date="2019-08" db="EMBL/GenBank/DDBJ databases">
        <title>In-depth cultivation of the pig gut microbiome towards novel bacterial diversity and tailored functional studies.</title>
        <authorList>
            <person name="Wylensek D."/>
            <person name="Hitch T.C.A."/>
            <person name="Clavel T."/>
        </authorList>
    </citation>
    <scope>NUCLEOTIDE SEQUENCE [LARGE SCALE GENOMIC DNA]</scope>
    <source>
        <strain evidence="2 3">WCA-380-WT-2B</strain>
    </source>
</reference>
<accession>A0A6N7VUC3</accession>
<keyword evidence="1" id="KW-0812">Transmembrane</keyword>
<dbReference type="RefSeq" id="WP_154539986.1">
    <property type="nucleotide sequence ID" value="NZ_VULQ01000004.1"/>
</dbReference>
<keyword evidence="1" id="KW-0472">Membrane</keyword>
<evidence type="ECO:0000313" key="2">
    <source>
        <dbReference type="EMBL" id="MSS77644.1"/>
    </source>
</evidence>
<dbReference type="EMBL" id="VULQ01000004">
    <property type="protein sequence ID" value="MSS77644.1"/>
    <property type="molecule type" value="Genomic_DNA"/>
</dbReference>
<keyword evidence="1" id="KW-1133">Transmembrane helix</keyword>
<name>A0A6N7VUC3_9FIRM</name>
<evidence type="ECO:0000313" key="3">
    <source>
        <dbReference type="Proteomes" id="UP000441925"/>
    </source>
</evidence>